<gene>
    <name evidence="4" type="ORF">F4V43_13455</name>
</gene>
<proteinExistence type="predicted"/>
<evidence type="ECO:0000313" key="5">
    <source>
        <dbReference type="Proteomes" id="UP000367750"/>
    </source>
</evidence>
<dbReference type="Proteomes" id="UP000367750">
    <property type="component" value="Unassembled WGS sequence"/>
</dbReference>
<keyword evidence="1" id="KW-0479">Metal-binding</keyword>
<evidence type="ECO:0000256" key="1">
    <source>
        <dbReference type="PROSITE-ProRule" id="PRU00325"/>
    </source>
</evidence>
<dbReference type="OrthoDB" id="7593573at2"/>
<name>A0A5J5G5G4_9BACL</name>
<dbReference type="PROSITE" id="PS50966">
    <property type="entry name" value="ZF_SWIM"/>
    <property type="match status" value="1"/>
</dbReference>
<dbReference type="GO" id="GO:0008270">
    <property type="term" value="F:zinc ion binding"/>
    <property type="evidence" value="ECO:0007669"/>
    <property type="project" value="UniProtKB-KW"/>
</dbReference>
<feature type="compositionally biased region" description="Basic and acidic residues" evidence="2">
    <location>
        <begin position="165"/>
        <end position="175"/>
    </location>
</feature>
<dbReference type="Pfam" id="PF04434">
    <property type="entry name" value="SWIM"/>
    <property type="match status" value="1"/>
</dbReference>
<reference evidence="4 5" key="1">
    <citation type="submission" date="2019-09" db="EMBL/GenBank/DDBJ databases">
        <title>Bacillus ochoae sp. nov., Paenibacillus whitsoniae sp. nov., Paenibacillus spiritus sp. nov. Isolated from the Mars Exploration Rover during spacecraft assembly.</title>
        <authorList>
            <person name="Seuylemezian A."/>
            <person name="Vaishampayan P."/>
        </authorList>
    </citation>
    <scope>NUCLEOTIDE SEQUENCE [LARGE SCALE GENOMIC DNA]</scope>
    <source>
        <strain evidence="4 5">MER_111</strain>
    </source>
</reference>
<evidence type="ECO:0000256" key="2">
    <source>
        <dbReference type="SAM" id="MobiDB-lite"/>
    </source>
</evidence>
<sequence>MEAFYPPGDDDWQALLASAAASFEDLTLKQGFQYEKQGRVGEFAMPEPDLVRAVVTDREAYTAEVPLRQPETGSCGCGAGKPCKHMAAALMRYAALAGRPVQQLANARFAGAARPAAAAEPHRAEEERQAGPEQERLYGAGARPDGKRLTGPEPSGAPAAVRSAAGRDRRRRDPAEEGAALIPSMTAAGWREYFALCTASLDAAPRTPRYAEEALAALLDRCPPLPPGIGKLYSLHARLFVLHRLTAPPPGRAGLPGWAATPGYFTHLAIAGLQRELAEAAESGPPEGEGEPALAARMLETLAVLRAEMLADSREQSFYADLYFAFTRSWLLPGMPDLAWCEAELDVLLAEEPVRSSPSGRLQRLLAAAWMALILRRDEDARQALKSAAELPGFSAERMNLYWQRLAELEEWDRLLEWLSGAAALLRECRYPRLADYSAYWNAVLERRPEAEGRMWRTLDELSPLGEDMYKEQLKARGRYREWMDLLLSSGSDPAEFRAAELQEIEKREPALLLPFYHQAVERLIDGKNRQDYRAAVRLLKRLAKIYKKLGRAEQWEGYLLGFSVRHSRLRALQEELRRGKLIP</sequence>
<dbReference type="InterPro" id="IPR007527">
    <property type="entry name" value="Znf_SWIM"/>
</dbReference>
<keyword evidence="5" id="KW-1185">Reference proteome</keyword>
<accession>A0A5J5G5G4</accession>
<feature type="compositionally biased region" description="Basic and acidic residues" evidence="2">
    <location>
        <begin position="120"/>
        <end position="136"/>
    </location>
</feature>
<feature type="domain" description="SWIM-type" evidence="3">
    <location>
        <begin position="61"/>
        <end position="94"/>
    </location>
</feature>
<organism evidence="4 5">
    <name type="scientific">Paenibacillus spiritus</name>
    <dbReference type="NCBI Taxonomy" id="2496557"/>
    <lineage>
        <taxon>Bacteria</taxon>
        <taxon>Bacillati</taxon>
        <taxon>Bacillota</taxon>
        <taxon>Bacilli</taxon>
        <taxon>Bacillales</taxon>
        <taxon>Paenibacillaceae</taxon>
        <taxon>Paenibacillus</taxon>
    </lineage>
</organism>
<comment type="caution">
    <text evidence="4">The sequence shown here is derived from an EMBL/GenBank/DDBJ whole genome shotgun (WGS) entry which is preliminary data.</text>
</comment>
<evidence type="ECO:0000259" key="3">
    <source>
        <dbReference type="PROSITE" id="PS50966"/>
    </source>
</evidence>
<protein>
    <recommendedName>
        <fullName evidence="3">SWIM-type domain-containing protein</fullName>
    </recommendedName>
</protein>
<dbReference type="AlphaFoldDB" id="A0A5J5G5G4"/>
<feature type="region of interest" description="Disordered" evidence="2">
    <location>
        <begin position="115"/>
        <end position="180"/>
    </location>
</feature>
<evidence type="ECO:0000313" key="4">
    <source>
        <dbReference type="EMBL" id="KAA9002419.1"/>
    </source>
</evidence>
<dbReference type="EMBL" id="VYKK01000017">
    <property type="protein sequence ID" value="KAA9002419.1"/>
    <property type="molecule type" value="Genomic_DNA"/>
</dbReference>
<dbReference type="RefSeq" id="WP_150458764.1">
    <property type="nucleotide sequence ID" value="NZ_VYKK01000017.1"/>
</dbReference>
<keyword evidence="1" id="KW-0862">Zinc</keyword>
<keyword evidence="1" id="KW-0863">Zinc-finger</keyword>